<evidence type="ECO:0000313" key="2">
    <source>
        <dbReference type="Proteomes" id="UP000242770"/>
    </source>
</evidence>
<protein>
    <submittedName>
        <fullName evidence="1">Uncharacterized protein</fullName>
    </submittedName>
</protein>
<dbReference type="Proteomes" id="UP000242770">
    <property type="component" value="Unassembled WGS sequence"/>
</dbReference>
<name>A0A0F7SAT4_9BASI</name>
<organism evidence="1 2">
    <name type="scientific">Sporisorium scitamineum</name>
    <dbReference type="NCBI Taxonomy" id="49012"/>
    <lineage>
        <taxon>Eukaryota</taxon>
        <taxon>Fungi</taxon>
        <taxon>Dikarya</taxon>
        <taxon>Basidiomycota</taxon>
        <taxon>Ustilaginomycotina</taxon>
        <taxon>Ustilaginomycetes</taxon>
        <taxon>Ustilaginales</taxon>
        <taxon>Ustilaginaceae</taxon>
        <taxon>Sporisorium</taxon>
    </lineage>
</organism>
<sequence>MLELCLGPRVLVCSAALPTSTAALSYLFGSFAIDLVSFVRQPMQYLKGHATPLALRPQPSLIALPATASSATLYPS</sequence>
<dbReference type="AlphaFoldDB" id="A0A0F7SAT4"/>
<evidence type="ECO:0000313" key="1">
    <source>
        <dbReference type="EMBL" id="CDW97823.1"/>
    </source>
</evidence>
<reference evidence="2" key="1">
    <citation type="submission" date="2014-06" db="EMBL/GenBank/DDBJ databases">
        <authorList>
            <person name="Berkman P.J."/>
        </authorList>
    </citation>
    <scope>NUCLEOTIDE SEQUENCE [LARGE SCALE GENOMIC DNA]</scope>
</reference>
<dbReference type="EMBL" id="CCFA01002410">
    <property type="protein sequence ID" value="CDW97823.1"/>
    <property type="molecule type" value="Genomic_DNA"/>
</dbReference>
<gene>
    <name evidence="1" type="primary">SSCI40790.1</name>
</gene>
<keyword evidence="2" id="KW-1185">Reference proteome</keyword>
<proteinExistence type="predicted"/>
<accession>A0A0F7SAT4</accession>